<dbReference type="RefSeq" id="WP_390298110.1">
    <property type="nucleotide sequence ID" value="NZ_JBHULI010000002.1"/>
</dbReference>
<keyword evidence="3" id="KW-1185">Reference proteome</keyword>
<gene>
    <name evidence="2" type="ORF">ACFSVN_02505</name>
</gene>
<evidence type="ECO:0000256" key="1">
    <source>
        <dbReference type="SAM" id="SignalP"/>
    </source>
</evidence>
<dbReference type="Proteomes" id="UP001597460">
    <property type="component" value="Unassembled WGS sequence"/>
</dbReference>
<dbReference type="Pfam" id="PF11138">
    <property type="entry name" value="DUF2911"/>
    <property type="match status" value="1"/>
</dbReference>
<name>A0ABW5JGZ9_9BACT</name>
<organism evidence="2 3">
    <name type="scientific">Gracilimonas halophila</name>
    <dbReference type="NCBI Taxonomy" id="1834464"/>
    <lineage>
        <taxon>Bacteria</taxon>
        <taxon>Pseudomonadati</taxon>
        <taxon>Balneolota</taxon>
        <taxon>Balneolia</taxon>
        <taxon>Balneolales</taxon>
        <taxon>Balneolaceae</taxon>
        <taxon>Gracilimonas</taxon>
    </lineage>
</organism>
<comment type="caution">
    <text evidence="2">The sequence shown here is derived from an EMBL/GenBank/DDBJ whole genome shotgun (WGS) entry which is preliminary data.</text>
</comment>
<feature type="signal peptide" evidence="1">
    <location>
        <begin position="1"/>
        <end position="15"/>
    </location>
</feature>
<protein>
    <submittedName>
        <fullName evidence="2">DUF2911 domain-containing protein</fullName>
    </submittedName>
</protein>
<sequence>MRNIVITIFIAAVFAACSTSDSNQTAFVTLLGSDTLAVEQFEKTDTSITANVILRSPETRFSTYLLKWDETGGIQEMARTDFPPSTGFAGEGAVVQTVVREGDSLMVQVTDDENPRSYKAPYQPGVLPFIDMVHWPFEIAFNNAVEAGQDTVNQPLLTGNRLSNFIIAAIEGDSMTIRHPFRGVMGGNVDENGNLEHLDAGLTTRKLKVDRVNDLDMDALSTRFASNPIGQLSGAASAEYSFKGTDFTIEFGSPQKRGRDLFGGIVPYGEVWRTGANRATHFSTSNDLMFGDLEVPAGEYTLFSIPESDGGMLIINSQTGQNGTSYDESRDLGRVPMEVTTRDDTVEAFTITIDETDEGGRINLIWGNTIYSSDFMID</sequence>
<evidence type="ECO:0000313" key="3">
    <source>
        <dbReference type="Proteomes" id="UP001597460"/>
    </source>
</evidence>
<feature type="chain" id="PRO_5047109258" evidence="1">
    <location>
        <begin position="16"/>
        <end position="378"/>
    </location>
</feature>
<evidence type="ECO:0000313" key="2">
    <source>
        <dbReference type="EMBL" id="MFD2531311.1"/>
    </source>
</evidence>
<dbReference type="EMBL" id="JBHULI010000002">
    <property type="protein sequence ID" value="MFD2531311.1"/>
    <property type="molecule type" value="Genomic_DNA"/>
</dbReference>
<keyword evidence="1" id="KW-0732">Signal</keyword>
<reference evidence="3" key="1">
    <citation type="journal article" date="2019" name="Int. J. Syst. Evol. Microbiol.">
        <title>The Global Catalogue of Microorganisms (GCM) 10K type strain sequencing project: providing services to taxonomists for standard genome sequencing and annotation.</title>
        <authorList>
            <consortium name="The Broad Institute Genomics Platform"/>
            <consortium name="The Broad Institute Genome Sequencing Center for Infectious Disease"/>
            <person name="Wu L."/>
            <person name="Ma J."/>
        </authorList>
    </citation>
    <scope>NUCLEOTIDE SEQUENCE [LARGE SCALE GENOMIC DNA]</scope>
    <source>
        <strain evidence="3">KCTC 52042</strain>
    </source>
</reference>
<accession>A0ABW5JGZ9</accession>
<dbReference type="PROSITE" id="PS51257">
    <property type="entry name" value="PROKAR_LIPOPROTEIN"/>
    <property type="match status" value="1"/>
</dbReference>
<dbReference type="InterPro" id="IPR021314">
    <property type="entry name" value="DUF2911"/>
</dbReference>
<proteinExistence type="predicted"/>